<feature type="modified residue" description="4-aspartylphosphate" evidence="2">
    <location>
        <position position="53"/>
    </location>
</feature>
<dbReference type="PANTHER" id="PTHR44591">
    <property type="entry name" value="STRESS RESPONSE REGULATOR PROTEIN 1"/>
    <property type="match status" value="1"/>
</dbReference>
<dbReference type="Proteomes" id="UP001549749">
    <property type="component" value="Unassembled WGS sequence"/>
</dbReference>
<accession>A0ABV2T2Z9</accession>
<evidence type="ECO:0000313" key="4">
    <source>
        <dbReference type="EMBL" id="MET6997403.1"/>
    </source>
</evidence>
<comment type="caution">
    <text evidence="4">The sequence shown here is derived from an EMBL/GenBank/DDBJ whole genome shotgun (WGS) entry which is preliminary data.</text>
</comment>
<dbReference type="InterPro" id="IPR001789">
    <property type="entry name" value="Sig_transdc_resp-reg_receiver"/>
</dbReference>
<protein>
    <submittedName>
        <fullName evidence="4">Response regulator</fullName>
    </submittedName>
</protein>
<evidence type="ECO:0000256" key="2">
    <source>
        <dbReference type="PROSITE-ProRule" id="PRU00169"/>
    </source>
</evidence>
<feature type="domain" description="Response regulatory" evidence="3">
    <location>
        <begin position="4"/>
        <end position="117"/>
    </location>
</feature>
<dbReference type="InterPro" id="IPR011006">
    <property type="entry name" value="CheY-like_superfamily"/>
</dbReference>
<dbReference type="Gene3D" id="3.40.50.2300">
    <property type="match status" value="1"/>
</dbReference>
<name>A0ABV2T2Z9_9BACT</name>
<dbReference type="EMBL" id="JBEXAC010000001">
    <property type="protein sequence ID" value="MET6997403.1"/>
    <property type="molecule type" value="Genomic_DNA"/>
</dbReference>
<dbReference type="SUPFAM" id="SSF52172">
    <property type="entry name" value="CheY-like"/>
    <property type="match status" value="1"/>
</dbReference>
<dbReference type="RefSeq" id="WP_354660041.1">
    <property type="nucleotide sequence ID" value="NZ_JBEXAC010000001.1"/>
</dbReference>
<keyword evidence="5" id="KW-1185">Reference proteome</keyword>
<dbReference type="SMART" id="SM00448">
    <property type="entry name" value="REC"/>
    <property type="match status" value="1"/>
</dbReference>
<gene>
    <name evidence="4" type="ORF">ABR189_08480</name>
</gene>
<dbReference type="PROSITE" id="PS50110">
    <property type="entry name" value="RESPONSE_REGULATORY"/>
    <property type="match status" value="1"/>
</dbReference>
<reference evidence="4 5" key="1">
    <citation type="submission" date="2024-06" db="EMBL/GenBank/DDBJ databases">
        <title>Chitinophaga defluvii sp. nov., isolated from municipal sewage.</title>
        <authorList>
            <person name="Zhang L."/>
        </authorList>
    </citation>
    <scope>NUCLEOTIDE SEQUENCE [LARGE SCALE GENOMIC DNA]</scope>
    <source>
        <strain evidence="4 5">H8</strain>
    </source>
</reference>
<evidence type="ECO:0000256" key="1">
    <source>
        <dbReference type="ARBA" id="ARBA00022553"/>
    </source>
</evidence>
<dbReference type="InterPro" id="IPR050595">
    <property type="entry name" value="Bact_response_regulator"/>
</dbReference>
<dbReference type="PANTHER" id="PTHR44591:SF3">
    <property type="entry name" value="RESPONSE REGULATORY DOMAIN-CONTAINING PROTEIN"/>
    <property type="match status" value="1"/>
</dbReference>
<proteinExistence type="predicted"/>
<evidence type="ECO:0000313" key="5">
    <source>
        <dbReference type="Proteomes" id="UP001549749"/>
    </source>
</evidence>
<dbReference type="Pfam" id="PF00072">
    <property type="entry name" value="Response_reg"/>
    <property type="match status" value="1"/>
</dbReference>
<evidence type="ECO:0000259" key="3">
    <source>
        <dbReference type="PROSITE" id="PS50110"/>
    </source>
</evidence>
<keyword evidence="1 2" id="KW-0597">Phosphoprotein</keyword>
<organism evidence="4 5">
    <name type="scientific">Chitinophaga defluvii</name>
    <dbReference type="NCBI Taxonomy" id="3163343"/>
    <lineage>
        <taxon>Bacteria</taxon>
        <taxon>Pseudomonadati</taxon>
        <taxon>Bacteroidota</taxon>
        <taxon>Chitinophagia</taxon>
        <taxon>Chitinophagales</taxon>
        <taxon>Chitinophagaceae</taxon>
        <taxon>Chitinophaga</taxon>
    </lineage>
</organism>
<sequence>MKKTILIIDDSAPIRYLLETFLGRKYKVVSAIDGLSAMLWLAKGNKPDLIITDIQMPNIDGWELIGHLNSNELYNDVPVIVLSGTEAPQGDSSYKTIDFIRKPFDPINLMSTVDRNMQQLTINAVTA</sequence>